<comment type="cofactor">
    <cofactor evidence="1 6">
        <name>Zn(2+)</name>
        <dbReference type="ChEBI" id="CHEBI:29105"/>
    </cofactor>
</comment>
<dbReference type="OrthoDB" id="9809185at2"/>
<dbReference type="InterPro" id="IPR013154">
    <property type="entry name" value="ADH-like_N"/>
</dbReference>
<dbReference type="RefSeq" id="WP_068333701.1">
    <property type="nucleotide sequence ID" value="NZ_LQBP01000002.1"/>
</dbReference>
<keyword evidence="5" id="KW-0560">Oxidoreductase</keyword>
<name>A0A0X3U0H5_9RHOB</name>
<keyword evidence="4 6" id="KW-0862">Zinc</keyword>
<evidence type="ECO:0000256" key="2">
    <source>
        <dbReference type="ARBA" id="ARBA00008072"/>
    </source>
</evidence>
<reference evidence="10" key="1">
    <citation type="submission" date="2015-12" db="EMBL/GenBank/DDBJ databases">
        <authorList>
            <person name="Zhang G."/>
            <person name="Stingl U."/>
        </authorList>
    </citation>
    <scope>NUCLEOTIDE SEQUENCE [LARGE SCALE GENOMIC DNA]</scope>
    <source>
        <strain evidence="10">ZGT108</strain>
    </source>
</reference>
<dbReference type="EMBL" id="LQBP01000002">
    <property type="protein sequence ID" value="KUJ81304.1"/>
    <property type="molecule type" value="Genomic_DNA"/>
</dbReference>
<feature type="domain" description="Alcohol dehydrogenase-like N-terminal" evidence="8">
    <location>
        <begin position="25"/>
        <end position="140"/>
    </location>
</feature>
<keyword evidence="3 6" id="KW-0479">Metal-binding</keyword>
<dbReference type="InterPro" id="IPR011032">
    <property type="entry name" value="GroES-like_sf"/>
</dbReference>
<dbReference type="Gene3D" id="3.90.180.10">
    <property type="entry name" value="Medium-chain alcohol dehydrogenases, catalytic domain"/>
    <property type="match status" value="1"/>
</dbReference>
<evidence type="ECO:0000313" key="10">
    <source>
        <dbReference type="Proteomes" id="UP000053690"/>
    </source>
</evidence>
<dbReference type="Proteomes" id="UP000053690">
    <property type="component" value="Unassembled WGS sequence"/>
</dbReference>
<dbReference type="PROSITE" id="PS00059">
    <property type="entry name" value="ADH_ZINC"/>
    <property type="match status" value="1"/>
</dbReference>
<dbReference type="InterPro" id="IPR013149">
    <property type="entry name" value="ADH-like_C"/>
</dbReference>
<evidence type="ECO:0000259" key="8">
    <source>
        <dbReference type="Pfam" id="PF08240"/>
    </source>
</evidence>
<protein>
    <submittedName>
        <fullName evidence="9">L-idonate 5-dehydrogenase</fullName>
    </submittedName>
</protein>
<dbReference type="Gene3D" id="3.40.50.720">
    <property type="entry name" value="NAD(P)-binding Rossmann-like Domain"/>
    <property type="match status" value="1"/>
</dbReference>
<evidence type="ECO:0000256" key="1">
    <source>
        <dbReference type="ARBA" id="ARBA00001947"/>
    </source>
</evidence>
<comment type="similarity">
    <text evidence="2 6">Belongs to the zinc-containing alcohol dehydrogenase family.</text>
</comment>
<dbReference type="Pfam" id="PF08240">
    <property type="entry name" value="ADH_N"/>
    <property type="match status" value="1"/>
</dbReference>
<dbReference type="Pfam" id="PF00107">
    <property type="entry name" value="ADH_zinc_N"/>
    <property type="match status" value="1"/>
</dbReference>
<dbReference type="SUPFAM" id="SSF50129">
    <property type="entry name" value="GroES-like"/>
    <property type="match status" value="1"/>
</dbReference>
<feature type="domain" description="Alcohol dehydrogenase-like C-terminal" evidence="7">
    <location>
        <begin position="187"/>
        <end position="306"/>
    </location>
</feature>
<dbReference type="SUPFAM" id="SSF51735">
    <property type="entry name" value="NAD(P)-binding Rossmann-fold domains"/>
    <property type="match status" value="1"/>
</dbReference>
<dbReference type="InterPro" id="IPR036291">
    <property type="entry name" value="NAD(P)-bd_dom_sf"/>
</dbReference>
<gene>
    <name evidence="9" type="ORF">AVO44_05475</name>
</gene>
<dbReference type="PANTHER" id="PTHR43161">
    <property type="entry name" value="SORBITOL DEHYDROGENASE"/>
    <property type="match status" value="1"/>
</dbReference>
<dbReference type="InterPro" id="IPR002328">
    <property type="entry name" value="ADH_Zn_CS"/>
</dbReference>
<accession>A0A0X3U0H5</accession>
<evidence type="ECO:0000313" key="9">
    <source>
        <dbReference type="EMBL" id="KUJ81304.1"/>
    </source>
</evidence>
<evidence type="ECO:0000256" key="6">
    <source>
        <dbReference type="RuleBase" id="RU361277"/>
    </source>
</evidence>
<dbReference type="PANTHER" id="PTHR43161:SF9">
    <property type="entry name" value="SORBITOL DEHYDROGENASE"/>
    <property type="match status" value="1"/>
</dbReference>
<dbReference type="GO" id="GO:0008270">
    <property type="term" value="F:zinc ion binding"/>
    <property type="evidence" value="ECO:0007669"/>
    <property type="project" value="InterPro"/>
</dbReference>
<evidence type="ECO:0000256" key="5">
    <source>
        <dbReference type="ARBA" id="ARBA00023002"/>
    </source>
</evidence>
<evidence type="ECO:0000256" key="4">
    <source>
        <dbReference type="ARBA" id="ARBA00022833"/>
    </source>
</evidence>
<dbReference type="STRING" id="1685378.AVO44_05475"/>
<evidence type="ECO:0000259" key="7">
    <source>
        <dbReference type="Pfam" id="PF00107"/>
    </source>
</evidence>
<keyword evidence="10" id="KW-1185">Reference proteome</keyword>
<sequence length="351" mass="37974">METRICRLHAAHDLRIESQTVPDLGPDDVQVAVGAGGICGSDLHYYHDGGIGQIRVREPIIVGHEAAGHVTQVGMNVTGFATGDLVAINPSLPCGQCGFCKRDEFNHCTEMQFMGSAYRMPHEQGMFREILTVPASRVHRFTNPIPVNQAACTEPLAVCLHAEAQADCLRGKTVLITGSGPIGALMTSVVARKNPRDLIVTDLHDFPLSVAKKLGASETINVADRPEALEPFRQNKGQFDVVFECTGSPAAIAAALTMLRPRGTMILVGVAGEVSLPLNVIVSKEIRMVGTHRFHPEFAEAVRLIDSGEINVEPIISRSFNIEDATAAFDLAGDRTQAIKVHLTFKKDRKL</sequence>
<comment type="caution">
    <text evidence="9">The sequence shown here is derived from an EMBL/GenBank/DDBJ whole genome shotgun (WGS) entry which is preliminary data.</text>
</comment>
<dbReference type="AlphaFoldDB" id="A0A0X3U0H5"/>
<dbReference type="GO" id="GO:0016491">
    <property type="term" value="F:oxidoreductase activity"/>
    <property type="evidence" value="ECO:0007669"/>
    <property type="project" value="UniProtKB-KW"/>
</dbReference>
<proteinExistence type="inferred from homology"/>
<evidence type="ECO:0000256" key="3">
    <source>
        <dbReference type="ARBA" id="ARBA00022723"/>
    </source>
</evidence>
<dbReference type="CDD" id="cd08232">
    <property type="entry name" value="idonate-5-DH"/>
    <property type="match status" value="1"/>
</dbReference>
<organism evidence="9 10">
    <name type="scientific">Ruegeria profundi</name>
    <dbReference type="NCBI Taxonomy" id="1685378"/>
    <lineage>
        <taxon>Bacteria</taxon>
        <taxon>Pseudomonadati</taxon>
        <taxon>Pseudomonadota</taxon>
        <taxon>Alphaproteobacteria</taxon>
        <taxon>Rhodobacterales</taxon>
        <taxon>Roseobacteraceae</taxon>
        <taxon>Ruegeria</taxon>
    </lineage>
</organism>